<feature type="region of interest" description="Disordered" evidence="11">
    <location>
        <begin position="1"/>
        <end position="20"/>
    </location>
</feature>
<comment type="subunit">
    <text evidence="9">Homotetramer.</text>
</comment>
<dbReference type="GO" id="GO:0015977">
    <property type="term" value="P:carbon fixation"/>
    <property type="evidence" value="ECO:0007669"/>
    <property type="project" value="UniProtKB-UniRule"/>
</dbReference>
<evidence type="ECO:0000313" key="12">
    <source>
        <dbReference type="EMBL" id="SFE80574.1"/>
    </source>
</evidence>
<keyword evidence="7 9" id="KW-0120">Carbon dioxide fixation</keyword>
<proteinExistence type="inferred from homology"/>
<dbReference type="InterPro" id="IPR018129">
    <property type="entry name" value="PEP_COase_Lys_AS"/>
</dbReference>
<dbReference type="GO" id="GO:0000287">
    <property type="term" value="F:magnesium ion binding"/>
    <property type="evidence" value="ECO:0007669"/>
    <property type="project" value="UniProtKB-UniRule"/>
</dbReference>
<dbReference type="SUPFAM" id="SSF51621">
    <property type="entry name" value="Phosphoenolpyruvate/pyruvate domain"/>
    <property type="match status" value="1"/>
</dbReference>
<dbReference type="GO" id="GO:0008964">
    <property type="term" value="F:phosphoenolpyruvate carboxylase activity"/>
    <property type="evidence" value="ECO:0007669"/>
    <property type="project" value="UniProtKB-UniRule"/>
</dbReference>
<feature type="active site" evidence="9">
    <location>
        <position position="558"/>
    </location>
</feature>
<gene>
    <name evidence="9" type="primary">ppc</name>
    <name evidence="12" type="ORF">SAMN04488035_0586</name>
</gene>
<evidence type="ECO:0000256" key="7">
    <source>
        <dbReference type="ARBA" id="ARBA00023300"/>
    </source>
</evidence>
<evidence type="ECO:0000256" key="6">
    <source>
        <dbReference type="ARBA" id="ARBA00023239"/>
    </source>
</evidence>
<evidence type="ECO:0000256" key="3">
    <source>
        <dbReference type="ARBA" id="ARBA00012305"/>
    </source>
</evidence>
<dbReference type="InterPro" id="IPR021135">
    <property type="entry name" value="PEP_COase"/>
</dbReference>
<dbReference type="PANTHER" id="PTHR30523:SF6">
    <property type="entry name" value="PHOSPHOENOLPYRUVATE CARBOXYLASE"/>
    <property type="match status" value="1"/>
</dbReference>
<dbReference type="EMBL" id="FONZ01000001">
    <property type="protein sequence ID" value="SFE80574.1"/>
    <property type="molecule type" value="Genomic_DNA"/>
</dbReference>
<evidence type="ECO:0000256" key="1">
    <source>
        <dbReference type="ARBA" id="ARBA00003670"/>
    </source>
</evidence>
<comment type="function">
    <text evidence="1 9">Forms oxaloacetate, a four-carbon dicarboxylic acid source for the tricarboxylic acid cycle.</text>
</comment>
<dbReference type="Gene3D" id="1.20.1440.90">
    <property type="entry name" value="Phosphoenolpyruvate/pyruvate domain"/>
    <property type="match status" value="1"/>
</dbReference>
<feature type="active site" evidence="9 10">
    <location>
        <position position="161"/>
    </location>
</feature>
<protein>
    <recommendedName>
        <fullName evidence="4 9">Phosphoenolpyruvate carboxylase</fullName>
        <shortName evidence="9">PEPC</shortName>
        <shortName evidence="9">PEPCase</shortName>
        <ecNumber evidence="3 9">4.1.1.31</ecNumber>
    </recommendedName>
</protein>
<dbReference type="STRING" id="285351.SAMN04488035_0586"/>
<keyword evidence="6 9" id="KW-0456">Lyase</keyword>
<dbReference type="GO" id="GO:0005829">
    <property type="term" value="C:cytosol"/>
    <property type="evidence" value="ECO:0007669"/>
    <property type="project" value="TreeGrafter"/>
</dbReference>
<reference evidence="13" key="1">
    <citation type="submission" date="2016-10" db="EMBL/GenBank/DDBJ databases">
        <authorList>
            <person name="Varghese N."/>
            <person name="Submissions S."/>
        </authorList>
    </citation>
    <scope>NUCLEOTIDE SEQUENCE [LARGE SCALE GENOMIC DNA]</scope>
    <source>
        <strain evidence="13">DSM 19083</strain>
    </source>
</reference>
<keyword evidence="13" id="KW-1185">Reference proteome</keyword>
<dbReference type="GO" id="GO:0006107">
    <property type="term" value="P:oxaloacetate metabolic process"/>
    <property type="evidence" value="ECO:0007669"/>
    <property type="project" value="UniProtKB-UniRule"/>
</dbReference>
<dbReference type="InterPro" id="IPR015813">
    <property type="entry name" value="Pyrv/PenolPyrv_kinase-like_dom"/>
</dbReference>
<evidence type="ECO:0000313" key="13">
    <source>
        <dbReference type="Proteomes" id="UP000198520"/>
    </source>
</evidence>
<dbReference type="GO" id="GO:0006099">
    <property type="term" value="P:tricarboxylic acid cycle"/>
    <property type="evidence" value="ECO:0007669"/>
    <property type="project" value="InterPro"/>
</dbReference>
<organism evidence="12 13">
    <name type="scientific">Flavimobilis marinus</name>
    <dbReference type="NCBI Taxonomy" id="285351"/>
    <lineage>
        <taxon>Bacteria</taxon>
        <taxon>Bacillati</taxon>
        <taxon>Actinomycetota</taxon>
        <taxon>Actinomycetes</taxon>
        <taxon>Micrococcales</taxon>
        <taxon>Jonesiaceae</taxon>
        <taxon>Flavimobilis</taxon>
    </lineage>
</organism>
<comment type="similarity">
    <text evidence="2 9">Belongs to the PEPCase type 1 family.</text>
</comment>
<dbReference type="EC" id="4.1.1.31" evidence="3 9"/>
<dbReference type="HAMAP" id="MF_00595">
    <property type="entry name" value="PEPcase_type1"/>
    <property type="match status" value="1"/>
</dbReference>
<name>A0A1I2DJ54_9MICO</name>
<dbReference type="InterPro" id="IPR022805">
    <property type="entry name" value="PEP_COase_bac/pln-type"/>
</dbReference>
<keyword evidence="5 9" id="KW-0460">Magnesium</keyword>
<evidence type="ECO:0000256" key="8">
    <source>
        <dbReference type="ARBA" id="ARBA00048995"/>
    </source>
</evidence>
<evidence type="ECO:0000256" key="5">
    <source>
        <dbReference type="ARBA" id="ARBA00022842"/>
    </source>
</evidence>
<evidence type="ECO:0000256" key="11">
    <source>
        <dbReference type="SAM" id="MobiDB-lite"/>
    </source>
</evidence>
<evidence type="ECO:0000256" key="2">
    <source>
        <dbReference type="ARBA" id="ARBA00008346"/>
    </source>
</evidence>
<sequence>MSLANTTPQPDADRGRARHEMPDELRADVRLLGEVLGRVLTESVGADLLEDVEHLRALTIAAYEEDGSDAIEAAEALIDTFTVERAEEVARAFSCYFHLVNLAEEHHRVRVLHRREAEASPDAAPTDSIQHAVETLRQEVGEEETARRIAGLEFRPVLTAHPTEARRRAVAAAIRRITNLLAERDARLGGITLADNKRQLLAEVDGLWRTSPLRSTKPSPLDEVRTAMATFDQTLFEVFPEVYRRFDDWLAGDDAGLVPPRVPSFVRLGSWIGGDRDGNPNVTASLTKQAAAIASEHALHALEAVALRLGRALTLDASTTPGSSALEALWQSQRLLAEDVTDEIAQRSPNEPYRRVLLVIAERIKATRLRNADLAYDLADDLLADLRVVQESLVAAGAARAAFADLQQLIWQVETFGFHLAELEVRQHSQVHRETLAEIAEVDSLDDLSERSREVLEVFRAMASVQARYGVAAARRYIVSFTTSAEDLANVYTLARHAMGPEAPLPVLDVIPLFETFADLQASVDVLDAAITHPLVQERLAQTDRRLEVMLGYSDSSKDVGPVSATLALYDAQSRIAQWARDNALTLTLFHGRGGALGRGGGPANRAILAQPPHSVDGRFKLTEQGEVIAARYGHPVIAARHIDQVAGATLLASAPSIEARNSGAAEEFAAMAERMDEVSRERFFALVKSPGFPQWFAQVTPQEEIGLLPLGSRPAKRGLSINSLDDLRAIPWVFAWSQARINLTGWFGLGTALRAVGDVEQLRRAYARWPLFATMIDNVEMSLAKTDDRIARRYLALGDRPDLDALVLEEMALTREWVLIVTGKERMLANMRVLGRAVQMRSPYVDALSLIQIRALRGLRRPAEPDTTLDAEAQQAADERVAKLQRLLLITLNGVAAGLQNTG</sequence>
<evidence type="ECO:0000256" key="10">
    <source>
        <dbReference type="PROSITE-ProRule" id="PRU10111"/>
    </source>
</evidence>
<comment type="cofactor">
    <cofactor evidence="9">
        <name>Mg(2+)</name>
        <dbReference type="ChEBI" id="CHEBI:18420"/>
    </cofactor>
</comment>
<evidence type="ECO:0000256" key="4">
    <source>
        <dbReference type="ARBA" id="ARBA00022419"/>
    </source>
</evidence>
<comment type="catalytic activity">
    <reaction evidence="8 9">
        <text>oxaloacetate + phosphate = phosphoenolpyruvate + hydrogencarbonate</text>
        <dbReference type="Rhea" id="RHEA:28370"/>
        <dbReference type="ChEBI" id="CHEBI:16452"/>
        <dbReference type="ChEBI" id="CHEBI:17544"/>
        <dbReference type="ChEBI" id="CHEBI:43474"/>
        <dbReference type="ChEBI" id="CHEBI:58702"/>
        <dbReference type="EC" id="4.1.1.31"/>
    </reaction>
</comment>
<dbReference type="Proteomes" id="UP000198520">
    <property type="component" value="Unassembled WGS sequence"/>
</dbReference>
<keyword evidence="12" id="KW-0670">Pyruvate</keyword>
<dbReference type="PRINTS" id="PR00150">
    <property type="entry name" value="PEPCARBXLASE"/>
</dbReference>
<dbReference type="Pfam" id="PF00311">
    <property type="entry name" value="PEPcase"/>
    <property type="match status" value="2"/>
</dbReference>
<accession>A0A1I2DJ54</accession>
<dbReference type="AlphaFoldDB" id="A0A1I2DJ54"/>
<dbReference type="PROSITE" id="PS00781">
    <property type="entry name" value="PEPCASE_1"/>
    <property type="match status" value="1"/>
</dbReference>
<feature type="compositionally biased region" description="Basic and acidic residues" evidence="11">
    <location>
        <begin position="11"/>
        <end position="20"/>
    </location>
</feature>
<dbReference type="PANTHER" id="PTHR30523">
    <property type="entry name" value="PHOSPHOENOLPYRUVATE CARBOXYLASE"/>
    <property type="match status" value="1"/>
</dbReference>
<evidence type="ECO:0000256" key="9">
    <source>
        <dbReference type="HAMAP-Rule" id="MF_00595"/>
    </source>
</evidence>